<proteinExistence type="predicted"/>
<sequence>MRIIFERSSREKIWRGESSDFEGFFGEIVVGDVVFCWCGCGVLRGGCGVLDGVFVVLKM</sequence>
<name>A0A7W8J4H5_9BACT</name>
<gene>
    <name evidence="1" type="ORF">HDF10_000290</name>
</gene>
<evidence type="ECO:0000313" key="2">
    <source>
        <dbReference type="Proteomes" id="UP000569092"/>
    </source>
</evidence>
<dbReference type="EMBL" id="JACHDZ010000001">
    <property type="protein sequence ID" value="MBB5342340.1"/>
    <property type="molecule type" value="Genomic_DNA"/>
</dbReference>
<protein>
    <submittedName>
        <fullName evidence="1">Uncharacterized protein</fullName>
    </submittedName>
</protein>
<dbReference type="AlphaFoldDB" id="A0A7W8J4H5"/>
<reference evidence="1 2" key="1">
    <citation type="submission" date="2020-08" db="EMBL/GenBank/DDBJ databases">
        <title>Genomic Encyclopedia of Type Strains, Phase IV (KMG-V): Genome sequencing to study the core and pangenomes of soil and plant-associated prokaryotes.</title>
        <authorList>
            <person name="Whitman W."/>
        </authorList>
    </citation>
    <scope>NUCLEOTIDE SEQUENCE [LARGE SCALE GENOMIC DNA]</scope>
    <source>
        <strain evidence="1 2">M8US30</strain>
    </source>
</reference>
<evidence type="ECO:0000313" key="1">
    <source>
        <dbReference type="EMBL" id="MBB5342340.1"/>
    </source>
</evidence>
<comment type="caution">
    <text evidence="1">The sequence shown here is derived from an EMBL/GenBank/DDBJ whole genome shotgun (WGS) entry which is preliminary data.</text>
</comment>
<dbReference type="Proteomes" id="UP000569092">
    <property type="component" value="Unassembled WGS sequence"/>
</dbReference>
<accession>A0A7W8J4H5</accession>
<organism evidence="1 2">
    <name type="scientific">Tunturiibacter lichenicola</name>
    <dbReference type="NCBI Taxonomy" id="2051959"/>
    <lineage>
        <taxon>Bacteria</taxon>
        <taxon>Pseudomonadati</taxon>
        <taxon>Acidobacteriota</taxon>
        <taxon>Terriglobia</taxon>
        <taxon>Terriglobales</taxon>
        <taxon>Acidobacteriaceae</taxon>
        <taxon>Tunturiibacter</taxon>
    </lineage>
</organism>